<dbReference type="Proteomes" id="UP000193411">
    <property type="component" value="Unassembled WGS sequence"/>
</dbReference>
<reference evidence="1 2" key="1">
    <citation type="submission" date="2016-07" db="EMBL/GenBank/DDBJ databases">
        <title>Pervasive Adenine N6-methylation of Active Genes in Fungi.</title>
        <authorList>
            <consortium name="DOE Joint Genome Institute"/>
            <person name="Mondo S.J."/>
            <person name="Dannebaum R.O."/>
            <person name="Kuo R.C."/>
            <person name="Labutti K."/>
            <person name="Haridas S."/>
            <person name="Kuo A."/>
            <person name="Salamov A."/>
            <person name="Ahrendt S.R."/>
            <person name="Lipzen A."/>
            <person name="Sullivan W."/>
            <person name="Andreopoulos W.B."/>
            <person name="Clum A."/>
            <person name="Lindquist E."/>
            <person name="Daum C."/>
            <person name="Ramamoorthy G.K."/>
            <person name="Gryganskyi A."/>
            <person name="Culley D."/>
            <person name="Magnuson J.K."/>
            <person name="James T.Y."/>
            <person name="O'Malley M.A."/>
            <person name="Stajich J.E."/>
            <person name="Spatafora J.W."/>
            <person name="Visel A."/>
            <person name="Grigoriev I.V."/>
        </authorList>
    </citation>
    <scope>NUCLEOTIDE SEQUENCE [LARGE SCALE GENOMIC DNA]</scope>
    <source>
        <strain evidence="1 2">PL171</strain>
    </source>
</reference>
<comment type="caution">
    <text evidence="1">The sequence shown here is derived from an EMBL/GenBank/DDBJ whole genome shotgun (WGS) entry which is preliminary data.</text>
</comment>
<protein>
    <submittedName>
        <fullName evidence="1">Uncharacterized protein</fullName>
    </submittedName>
</protein>
<gene>
    <name evidence="1" type="ORF">BCR44DRAFT_45347</name>
</gene>
<evidence type="ECO:0000313" key="2">
    <source>
        <dbReference type="Proteomes" id="UP000193411"/>
    </source>
</evidence>
<organism evidence="1 2">
    <name type="scientific">Catenaria anguillulae PL171</name>
    <dbReference type="NCBI Taxonomy" id="765915"/>
    <lineage>
        <taxon>Eukaryota</taxon>
        <taxon>Fungi</taxon>
        <taxon>Fungi incertae sedis</taxon>
        <taxon>Blastocladiomycota</taxon>
        <taxon>Blastocladiomycetes</taxon>
        <taxon>Blastocladiales</taxon>
        <taxon>Catenariaceae</taxon>
        <taxon>Catenaria</taxon>
    </lineage>
</organism>
<dbReference type="EMBL" id="MCFL01000054">
    <property type="protein sequence ID" value="ORZ31826.1"/>
    <property type="molecule type" value="Genomic_DNA"/>
</dbReference>
<accession>A0A1Y2HB58</accession>
<feature type="non-terminal residue" evidence="1">
    <location>
        <position position="494"/>
    </location>
</feature>
<dbReference type="AlphaFoldDB" id="A0A1Y2HB58"/>
<proteinExistence type="predicted"/>
<sequence>MNAAMKAEAVAPAPAETAASDLIPIELLMVVTSLSRPSLSLASASSCLTALLRSSTSLARNSWIQHLVFYDPEVRSQCNDAWHTQWSPTRFANAPRYAPAIGARHVHSAIHCFVCALKWNVHWYPQTLKEDYFSGMDAAGFTCGPQRLLSRNKLLDRGLVDFLIIKLVNARKTSDIDAANVQLCLLLERFKYSVAPENIQALLRHPKPRLKKWDPLFDLFTLCHFFMRSWDFDMLQYTLASLAQCFPSLPSFSLEVSVWLACAVDDHNSLGDNLDYPALGAIRMTFSEYFVFMAMSQWSVPMIETVLSALDASFQMPTQDVFDVILECLPKVSAYQRPARMLHWLRAHGFTLDPDIHSSLAVYVQHYSHFLDFFHAHDVNHLDLLRTQDGTELDDDIRTYVLVDGHVDALWVGLEYGLVSDKFVSGMILDLVRIASFKLLAAIVGVVAEKFGVKDTRTVAIIHSVFAAPTFKLIDPTRVDRFRDLLAGYGIPIE</sequence>
<evidence type="ECO:0000313" key="1">
    <source>
        <dbReference type="EMBL" id="ORZ31826.1"/>
    </source>
</evidence>
<keyword evidence="2" id="KW-1185">Reference proteome</keyword>
<name>A0A1Y2HB58_9FUNG</name>